<proteinExistence type="predicted"/>
<dbReference type="Gene3D" id="3.10.490.10">
    <property type="entry name" value="Gamma-glutamyl cyclotransferase-like"/>
    <property type="match status" value="1"/>
</dbReference>
<evidence type="ECO:0000313" key="1">
    <source>
        <dbReference type="EMBL" id="POF28862.1"/>
    </source>
</evidence>
<comment type="caution">
    <text evidence="1">The sequence shown here is derived from an EMBL/GenBank/DDBJ whole genome shotgun (WGS) entry which is preliminary data.</text>
</comment>
<organism evidence="1 2">
    <name type="scientific">Roseibium marinum</name>
    <dbReference type="NCBI Taxonomy" id="281252"/>
    <lineage>
        <taxon>Bacteria</taxon>
        <taxon>Pseudomonadati</taxon>
        <taxon>Pseudomonadota</taxon>
        <taxon>Alphaproteobacteria</taxon>
        <taxon>Hyphomicrobiales</taxon>
        <taxon>Stappiaceae</taxon>
        <taxon>Roseibium</taxon>
    </lineage>
</organism>
<evidence type="ECO:0000313" key="2">
    <source>
        <dbReference type="Proteomes" id="UP000236959"/>
    </source>
</evidence>
<protein>
    <recommendedName>
        <fullName evidence="3">Gamma-glutamylcyclotransferase</fullName>
    </recommendedName>
</protein>
<evidence type="ECO:0008006" key="3">
    <source>
        <dbReference type="Google" id="ProtNLM"/>
    </source>
</evidence>
<reference evidence="1 2" key="1">
    <citation type="submission" date="2018-01" db="EMBL/GenBank/DDBJ databases">
        <title>Genomic Encyclopedia of Archaeal and Bacterial Type Strains, Phase II (KMG-II): from individual species to whole genera.</title>
        <authorList>
            <person name="Goeker M."/>
        </authorList>
    </citation>
    <scope>NUCLEOTIDE SEQUENCE [LARGE SCALE GENOMIC DNA]</scope>
    <source>
        <strain evidence="1 2">DSM 17023</strain>
    </source>
</reference>
<gene>
    <name evidence="1" type="ORF">CLV41_111112</name>
</gene>
<dbReference type="AlphaFoldDB" id="A0A2S3UMB3"/>
<accession>A0A2S3UMB3</accession>
<dbReference type="Proteomes" id="UP000236959">
    <property type="component" value="Unassembled WGS sequence"/>
</dbReference>
<keyword evidence="2" id="KW-1185">Reference proteome</keyword>
<sequence>MTITYFGYGSLVNTDTIPAATETVPGRLSGWMREWKVCGEGEDGQGRCALTVREQEGVEIRGIMAREPRTGLKDLELRERRYHKVEAIGAKFRCEAGQKPGSGDMFLFKAAPGHRRWGTDTHPILQSYLDCVLAGYFRIWGEEGIDHFIETTDGWHVPVLQDRDRPHYPRKIVPGPVLADLIDGKLAELGVSYLTPDEKV</sequence>
<dbReference type="OrthoDB" id="5567366at2"/>
<dbReference type="EMBL" id="PPCN01000011">
    <property type="protein sequence ID" value="POF28862.1"/>
    <property type="molecule type" value="Genomic_DNA"/>
</dbReference>
<name>A0A2S3UMB3_9HYPH</name>